<evidence type="ECO:0008006" key="3">
    <source>
        <dbReference type="Google" id="ProtNLM"/>
    </source>
</evidence>
<dbReference type="EMBL" id="JARSBN010000001">
    <property type="protein sequence ID" value="MDG4714728.1"/>
    <property type="molecule type" value="Genomic_DNA"/>
</dbReference>
<accession>A0ABT6FY60</accession>
<dbReference type="Proteomes" id="UP001529085">
    <property type="component" value="Unassembled WGS sequence"/>
</dbReference>
<evidence type="ECO:0000313" key="2">
    <source>
        <dbReference type="Proteomes" id="UP001529085"/>
    </source>
</evidence>
<protein>
    <recommendedName>
        <fullName evidence="3">YceI-like domain-containing protein</fullName>
    </recommendedName>
</protein>
<proteinExistence type="predicted"/>
<comment type="caution">
    <text evidence="1">The sequence shown here is derived from an EMBL/GenBank/DDBJ whole genome shotgun (WGS) entry which is preliminary data.</text>
</comment>
<evidence type="ECO:0000313" key="1">
    <source>
        <dbReference type="EMBL" id="MDG4714728.1"/>
    </source>
</evidence>
<name>A0ABT6FY60_9FLAO</name>
<gene>
    <name evidence="1" type="ORF">P7122_02505</name>
</gene>
<keyword evidence="2" id="KW-1185">Reference proteome</keyword>
<sequence length="170" mass="19423">MKIKKALFLIFGLAIILYTITYISGYSLIIDLSSRKHIHKVKCLSDSISPLKKFNFESDDSWEAHLVLDFHDVNLLPKDLPRANYLKTTDISVLKNMGNTWNFKCSYGDMATVTSKLLLTKNGTVVFETGIHITNEIQGLQSEDFGWIQSKAILQDVKKFKRSFMPVIFI</sequence>
<reference evidence="1 2" key="1">
    <citation type="submission" date="2023-03" db="EMBL/GenBank/DDBJ databases">
        <title>Strain YYF002 represents a novel species in the genus Winogradskyella isolated from seawater.</title>
        <authorList>
            <person name="Fu Z.-Y."/>
        </authorList>
    </citation>
    <scope>NUCLEOTIDE SEQUENCE [LARGE SCALE GENOMIC DNA]</scope>
    <source>
        <strain evidence="1 2">YYF002</strain>
    </source>
</reference>
<dbReference type="RefSeq" id="WP_278004195.1">
    <property type="nucleotide sequence ID" value="NZ_JARSBN010000001.1"/>
</dbReference>
<organism evidence="1 2">
    <name type="scientific">Winogradskyella marincola</name>
    <dbReference type="NCBI Taxonomy" id="3037795"/>
    <lineage>
        <taxon>Bacteria</taxon>
        <taxon>Pseudomonadati</taxon>
        <taxon>Bacteroidota</taxon>
        <taxon>Flavobacteriia</taxon>
        <taxon>Flavobacteriales</taxon>
        <taxon>Flavobacteriaceae</taxon>
        <taxon>Winogradskyella</taxon>
    </lineage>
</organism>